<dbReference type="Pfam" id="PF06037">
    <property type="entry name" value="DUF922"/>
    <property type="match status" value="1"/>
</dbReference>
<organism evidence="1 2">
    <name type="scientific">Simplicispira suum</name>
    <dbReference type="NCBI Taxonomy" id="2109915"/>
    <lineage>
        <taxon>Bacteria</taxon>
        <taxon>Pseudomonadati</taxon>
        <taxon>Pseudomonadota</taxon>
        <taxon>Betaproteobacteria</taxon>
        <taxon>Burkholderiales</taxon>
        <taxon>Comamonadaceae</taxon>
        <taxon>Simplicispira</taxon>
    </lineage>
</organism>
<evidence type="ECO:0000313" key="1">
    <source>
        <dbReference type="EMBL" id="AVO41469.1"/>
    </source>
</evidence>
<gene>
    <name evidence="1" type="ORF">C6571_09340</name>
</gene>
<proteinExistence type="predicted"/>
<dbReference type="RefSeq" id="WP_106446446.1">
    <property type="nucleotide sequence ID" value="NZ_CP027669.1"/>
</dbReference>
<sequence length="187" mass="20758">MPGRTCALILLLVCTGAASEVIHEGSEQPYAVRITQGQSLREALNTATPIRQDGKRFHAYTAWSVDWNFWWHSDASGRCRITRVRTRLAWTIQLPQLEGGTSAQRAQFQRYVQALRQHEQGHMQWGRKAARAIDQGIAALPEAPSCTALEHGANALGRRVLAEHVAGEREYDRSTSYGATQGAQLGH</sequence>
<dbReference type="EMBL" id="CP027669">
    <property type="protein sequence ID" value="AVO41469.1"/>
    <property type="molecule type" value="Genomic_DNA"/>
</dbReference>
<evidence type="ECO:0000313" key="2">
    <source>
        <dbReference type="Proteomes" id="UP000239326"/>
    </source>
</evidence>
<reference evidence="1 2" key="1">
    <citation type="submission" date="2018-03" db="EMBL/GenBank/DDBJ databases">
        <title>Genome sequencing of Simplicispira sp.</title>
        <authorList>
            <person name="Kim S.-J."/>
            <person name="Heo J."/>
            <person name="Kwon S.-W."/>
        </authorList>
    </citation>
    <scope>NUCLEOTIDE SEQUENCE [LARGE SCALE GENOMIC DNA]</scope>
    <source>
        <strain evidence="1 2">SC1-8</strain>
    </source>
</reference>
<dbReference type="OrthoDB" id="532520at2"/>
<keyword evidence="2" id="KW-1185">Reference proteome</keyword>
<name>A0A2S0N014_9BURK</name>
<protein>
    <submittedName>
        <fullName evidence="1">Peptidase</fullName>
    </submittedName>
</protein>
<dbReference type="KEGG" id="simp:C6571_09340"/>
<dbReference type="InterPro" id="IPR010321">
    <property type="entry name" value="DUF922"/>
</dbReference>
<accession>A0A2S0N014</accession>
<dbReference type="Proteomes" id="UP000239326">
    <property type="component" value="Chromosome"/>
</dbReference>
<dbReference type="AlphaFoldDB" id="A0A2S0N014"/>